<evidence type="ECO:0000313" key="12">
    <source>
        <dbReference type="Proteomes" id="UP000029507"/>
    </source>
</evidence>
<keyword evidence="3" id="KW-0902">Two-component regulatory system</keyword>
<dbReference type="Gene3D" id="6.10.250.690">
    <property type="match status" value="1"/>
</dbReference>
<dbReference type="GO" id="GO:0006355">
    <property type="term" value="P:regulation of DNA-templated transcription"/>
    <property type="evidence" value="ECO:0007669"/>
    <property type="project" value="InterPro"/>
</dbReference>
<dbReference type="FunFam" id="1.10.10.10:FF:000018">
    <property type="entry name" value="DNA-binding response regulator ResD"/>
    <property type="match status" value="1"/>
</dbReference>
<evidence type="ECO:0000256" key="6">
    <source>
        <dbReference type="ARBA" id="ARBA00023163"/>
    </source>
</evidence>
<sequence>MTQLKALVVDDEWNMRNLLRIYLTKEGFQIAEASTGREALNLASREKFDIVLLDIMMPDMDGWQVCEAIREKDNVPVLMLTARSDTKDKIRGLEMGADDYLTKPFEPGELVARIHSLIRRSALVRQAAPKEAVLEFPGLIIRPDARAVTAANTVLDVTPKEFELLAVLAGHPQRAFGREELVERVWGFDFEGDNRVVDTHIKNIREKLQRAGLGYNPVQTVWGIGYKFQIPDGIQ</sequence>
<comment type="subcellular location">
    <subcellularLocation>
        <location evidence="1">Cytoplasm</location>
    </subcellularLocation>
</comment>
<dbReference type="STRING" id="169760.PSTEL_11585"/>
<dbReference type="OrthoDB" id="9790442at2"/>
<evidence type="ECO:0000256" key="8">
    <source>
        <dbReference type="PROSITE-ProRule" id="PRU01091"/>
    </source>
</evidence>
<dbReference type="InterPro" id="IPR036388">
    <property type="entry name" value="WH-like_DNA-bd_sf"/>
</dbReference>
<dbReference type="InterPro" id="IPR001867">
    <property type="entry name" value="OmpR/PhoB-type_DNA-bd"/>
</dbReference>
<evidence type="ECO:0000259" key="10">
    <source>
        <dbReference type="PROSITE" id="PS51755"/>
    </source>
</evidence>
<feature type="DNA-binding region" description="OmpR/PhoB-type" evidence="8">
    <location>
        <begin position="131"/>
        <end position="230"/>
    </location>
</feature>
<dbReference type="KEGG" id="pste:PSTEL_11585"/>
<dbReference type="EMBL" id="CP009286">
    <property type="protein sequence ID" value="AIQ63625.1"/>
    <property type="molecule type" value="Genomic_DNA"/>
</dbReference>
<dbReference type="PANTHER" id="PTHR48111">
    <property type="entry name" value="REGULATOR OF RPOS"/>
    <property type="match status" value="1"/>
</dbReference>
<reference evidence="11 12" key="1">
    <citation type="submission" date="2014-08" db="EMBL/GenBank/DDBJ databases">
        <title>Comparative genomics of the Paenibacillus odorifer group.</title>
        <authorList>
            <person name="den Bakker H.C."/>
            <person name="Tsai Y.-C."/>
            <person name="Martin N."/>
            <person name="Korlach J."/>
            <person name="Wiedmann M."/>
        </authorList>
    </citation>
    <scope>NUCLEOTIDE SEQUENCE [LARGE SCALE GENOMIC DNA]</scope>
    <source>
        <strain evidence="11 12">DSM 14472</strain>
    </source>
</reference>
<keyword evidence="2 7" id="KW-0597">Phosphoprotein</keyword>
<dbReference type="Pfam" id="PF00486">
    <property type="entry name" value="Trans_reg_C"/>
    <property type="match status" value="1"/>
</dbReference>
<dbReference type="PROSITE" id="PS50110">
    <property type="entry name" value="RESPONSE_REGULATORY"/>
    <property type="match status" value="1"/>
</dbReference>
<proteinExistence type="predicted"/>
<dbReference type="SUPFAM" id="SSF52172">
    <property type="entry name" value="CheY-like"/>
    <property type="match status" value="1"/>
</dbReference>
<dbReference type="Gene3D" id="1.10.10.10">
    <property type="entry name" value="Winged helix-like DNA-binding domain superfamily/Winged helix DNA-binding domain"/>
    <property type="match status" value="1"/>
</dbReference>
<protein>
    <submittedName>
        <fullName evidence="11">Transcriptional regulator</fullName>
    </submittedName>
</protein>
<dbReference type="CDD" id="cd17574">
    <property type="entry name" value="REC_OmpR"/>
    <property type="match status" value="1"/>
</dbReference>
<dbReference type="Proteomes" id="UP000029507">
    <property type="component" value="Chromosome"/>
</dbReference>
<gene>
    <name evidence="11" type="ORF">PSTEL_11585</name>
</gene>
<dbReference type="InterPro" id="IPR011006">
    <property type="entry name" value="CheY-like_superfamily"/>
</dbReference>
<dbReference type="AlphaFoldDB" id="A0A089LU24"/>
<evidence type="ECO:0000313" key="11">
    <source>
        <dbReference type="EMBL" id="AIQ63625.1"/>
    </source>
</evidence>
<dbReference type="SUPFAM" id="SSF46894">
    <property type="entry name" value="C-terminal effector domain of the bipartite response regulators"/>
    <property type="match status" value="1"/>
</dbReference>
<dbReference type="CDD" id="cd00383">
    <property type="entry name" value="trans_reg_C"/>
    <property type="match status" value="1"/>
</dbReference>
<keyword evidence="5 8" id="KW-0238">DNA-binding</keyword>
<dbReference type="PROSITE" id="PS51755">
    <property type="entry name" value="OMPR_PHOB"/>
    <property type="match status" value="1"/>
</dbReference>
<evidence type="ECO:0000256" key="7">
    <source>
        <dbReference type="PROSITE-ProRule" id="PRU00169"/>
    </source>
</evidence>
<dbReference type="InterPro" id="IPR039420">
    <property type="entry name" value="WalR-like"/>
</dbReference>
<evidence type="ECO:0000259" key="9">
    <source>
        <dbReference type="PROSITE" id="PS50110"/>
    </source>
</evidence>
<dbReference type="PANTHER" id="PTHR48111:SF1">
    <property type="entry name" value="TWO-COMPONENT RESPONSE REGULATOR ORR33"/>
    <property type="match status" value="1"/>
</dbReference>
<dbReference type="FunFam" id="3.40.50.2300:FF:000001">
    <property type="entry name" value="DNA-binding response regulator PhoB"/>
    <property type="match status" value="1"/>
</dbReference>
<keyword evidence="6" id="KW-0804">Transcription</keyword>
<keyword evidence="12" id="KW-1185">Reference proteome</keyword>
<dbReference type="GO" id="GO:0000156">
    <property type="term" value="F:phosphorelay response regulator activity"/>
    <property type="evidence" value="ECO:0007669"/>
    <property type="project" value="TreeGrafter"/>
</dbReference>
<dbReference type="RefSeq" id="WP_038695305.1">
    <property type="nucleotide sequence ID" value="NZ_CP009286.1"/>
</dbReference>
<keyword evidence="4" id="KW-0805">Transcription regulation</keyword>
<dbReference type="GO" id="GO:0032993">
    <property type="term" value="C:protein-DNA complex"/>
    <property type="evidence" value="ECO:0007669"/>
    <property type="project" value="TreeGrafter"/>
</dbReference>
<dbReference type="Gene3D" id="3.40.50.2300">
    <property type="match status" value="1"/>
</dbReference>
<dbReference type="InterPro" id="IPR016032">
    <property type="entry name" value="Sig_transdc_resp-reg_C-effctor"/>
</dbReference>
<dbReference type="GO" id="GO:0000976">
    <property type="term" value="F:transcription cis-regulatory region binding"/>
    <property type="evidence" value="ECO:0007669"/>
    <property type="project" value="TreeGrafter"/>
</dbReference>
<dbReference type="GO" id="GO:0005829">
    <property type="term" value="C:cytosol"/>
    <property type="evidence" value="ECO:0007669"/>
    <property type="project" value="TreeGrafter"/>
</dbReference>
<evidence type="ECO:0000256" key="1">
    <source>
        <dbReference type="ARBA" id="ARBA00004496"/>
    </source>
</evidence>
<dbReference type="InterPro" id="IPR001789">
    <property type="entry name" value="Sig_transdc_resp-reg_receiver"/>
</dbReference>
<evidence type="ECO:0000256" key="3">
    <source>
        <dbReference type="ARBA" id="ARBA00023012"/>
    </source>
</evidence>
<feature type="domain" description="Response regulatory" evidence="9">
    <location>
        <begin position="5"/>
        <end position="118"/>
    </location>
</feature>
<name>A0A089LU24_9BACL</name>
<evidence type="ECO:0000256" key="5">
    <source>
        <dbReference type="ARBA" id="ARBA00023125"/>
    </source>
</evidence>
<evidence type="ECO:0000256" key="2">
    <source>
        <dbReference type="ARBA" id="ARBA00022553"/>
    </source>
</evidence>
<dbReference type="Pfam" id="PF00072">
    <property type="entry name" value="Response_reg"/>
    <property type="match status" value="1"/>
</dbReference>
<dbReference type="HOGENOM" id="CLU_000445_30_4_9"/>
<evidence type="ECO:0000256" key="4">
    <source>
        <dbReference type="ARBA" id="ARBA00023015"/>
    </source>
</evidence>
<feature type="domain" description="OmpR/PhoB-type" evidence="10">
    <location>
        <begin position="131"/>
        <end position="230"/>
    </location>
</feature>
<dbReference type="SMART" id="SM00448">
    <property type="entry name" value="REC"/>
    <property type="match status" value="1"/>
</dbReference>
<accession>A0A089LU24</accession>
<feature type="modified residue" description="4-aspartylphosphate" evidence="7">
    <location>
        <position position="54"/>
    </location>
</feature>
<organism evidence="11 12">
    <name type="scientific">Paenibacillus stellifer</name>
    <dbReference type="NCBI Taxonomy" id="169760"/>
    <lineage>
        <taxon>Bacteria</taxon>
        <taxon>Bacillati</taxon>
        <taxon>Bacillota</taxon>
        <taxon>Bacilli</taxon>
        <taxon>Bacillales</taxon>
        <taxon>Paenibacillaceae</taxon>
        <taxon>Paenibacillus</taxon>
    </lineage>
</organism>
<dbReference type="SMART" id="SM00862">
    <property type="entry name" value="Trans_reg_C"/>
    <property type="match status" value="1"/>
</dbReference>